<accession>V5HF98</accession>
<evidence type="ECO:0000313" key="1">
    <source>
        <dbReference type="EMBL" id="JAB72133.1"/>
    </source>
</evidence>
<dbReference type="EMBL" id="GANP01012335">
    <property type="protein sequence ID" value="JAB72133.1"/>
    <property type="molecule type" value="mRNA"/>
</dbReference>
<protein>
    <submittedName>
        <fullName evidence="1">Uncharacterized protein</fullName>
    </submittedName>
</protein>
<proteinExistence type="evidence at transcript level"/>
<organism evidence="1">
    <name type="scientific">Ixodes ricinus</name>
    <name type="common">Common tick</name>
    <name type="synonym">Acarus ricinus</name>
    <dbReference type="NCBI Taxonomy" id="34613"/>
    <lineage>
        <taxon>Eukaryota</taxon>
        <taxon>Metazoa</taxon>
        <taxon>Ecdysozoa</taxon>
        <taxon>Arthropoda</taxon>
        <taxon>Chelicerata</taxon>
        <taxon>Arachnida</taxon>
        <taxon>Acari</taxon>
        <taxon>Parasitiformes</taxon>
        <taxon>Ixodida</taxon>
        <taxon>Ixodoidea</taxon>
        <taxon>Ixodidae</taxon>
        <taxon>Ixodinae</taxon>
        <taxon>Ixodes</taxon>
    </lineage>
</organism>
<dbReference type="AlphaFoldDB" id="V5HF98"/>
<reference evidence="1" key="1">
    <citation type="journal article" date="2015" name="Sci. Rep.">
        <title>Tissue- and time-dependent transcription in Ixodes ricinus salivary glands and midguts when blood feeding on the vertebrate host.</title>
        <authorList>
            <person name="Kotsyfakis M."/>
            <person name="Schwarz A."/>
            <person name="Erhart J."/>
            <person name="Ribeiro J.M."/>
        </authorList>
    </citation>
    <scope>NUCLEOTIDE SEQUENCE</scope>
    <source>
        <tissue evidence="1">Salivary gland and midgut</tissue>
    </source>
</reference>
<name>V5HF98_IXORI</name>
<sequence length="128" mass="14374">MFRVRNVLRRNFSLLQLAAHFVMGTHDRRCGEAFEQVSRSAALSDEVQRLASESEVDAKQRIQTSSTYLDVNFLAVAGVVKDSLVCEGGSEGQTQLDQIGLDNWLRVRSYLMLADIRDIPAVVRRSNC</sequence>